<reference evidence="3" key="2">
    <citation type="submission" date="2015-05" db="EMBL/GenBank/DDBJ databases">
        <title>Complete genome sequence of Corynebacterium mustelae DSM 45274, isolated from various tissues of a male ferret with lethal sepsis.</title>
        <authorList>
            <person name="Ruckert C."/>
            <person name="Albersmeier A."/>
            <person name="Winkler A."/>
            <person name="Tauch A."/>
        </authorList>
    </citation>
    <scope>NUCLEOTIDE SEQUENCE [LARGE SCALE GENOMIC DNA]</scope>
    <source>
        <strain evidence="3">DSM 45274</strain>
    </source>
</reference>
<evidence type="ECO:0000256" key="1">
    <source>
        <dbReference type="SAM" id="Phobius"/>
    </source>
</evidence>
<proteinExistence type="predicted"/>
<reference evidence="2 3" key="1">
    <citation type="journal article" date="2015" name="Genome Announc.">
        <title>Complete Genome Sequence of the Type Strain Corynebacterium mustelae DSM 45274, Isolated from Various Tissues of a Male Ferret with Lethal Sepsis.</title>
        <authorList>
            <person name="Ruckert C."/>
            <person name="Eimer J."/>
            <person name="Winkler A."/>
            <person name="Tauch A."/>
        </authorList>
    </citation>
    <scope>NUCLEOTIDE SEQUENCE [LARGE SCALE GENOMIC DNA]</scope>
    <source>
        <strain evidence="2 3">DSM 45274</strain>
    </source>
</reference>
<name>A0A0G3GYY8_9CORY</name>
<keyword evidence="1" id="KW-0812">Transmembrane</keyword>
<evidence type="ECO:0000313" key="2">
    <source>
        <dbReference type="EMBL" id="AKK06379.1"/>
    </source>
</evidence>
<gene>
    <name evidence="2" type="ORF">CMUST_10315</name>
</gene>
<dbReference type="EMBL" id="CP011542">
    <property type="protein sequence ID" value="AKK06379.1"/>
    <property type="molecule type" value="Genomic_DNA"/>
</dbReference>
<sequence length="344" mass="37492">MVCGGIDRVSVTVGKARQKKCMEVLHDVASSLFCFAYWKGSVRMGMSRLAVAMVSAVAVGAGTVVSVAAQETPWITMEMTDYTKEERCVFGPGQIHDSAIDALAEKHKDRAASGLAAALDELGIDQSKFDHWFETGDGGAELEKQISKGRYSQPPKRELESLKKFKKLAVGDREAYKEFLLRILPSEMKIEGFDAAPFNMRVERRTLKTQARAADSIFWYVNQNASPPVGKNLNRSMSDVYLDGVEPVIAIIDPCAEKISGSSVAGTISSDFSSNAREITDKISSEDPTEGENQGSSLQRFFTVIFGKYNVILLFIATLLKTLDNLGERMGGNVSKGSSGSSDK</sequence>
<evidence type="ECO:0000313" key="3">
    <source>
        <dbReference type="Proteomes" id="UP000035199"/>
    </source>
</evidence>
<keyword evidence="1" id="KW-1133">Transmembrane helix</keyword>
<dbReference type="Proteomes" id="UP000035199">
    <property type="component" value="Chromosome"/>
</dbReference>
<dbReference type="AlphaFoldDB" id="A0A0G3GYY8"/>
<dbReference type="KEGG" id="cmv:CMUST_10315"/>
<accession>A0A0G3GYY8</accession>
<keyword evidence="3" id="KW-1185">Reference proteome</keyword>
<dbReference type="PATRIC" id="fig|571915.4.peg.2194"/>
<keyword evidence="1" id="KW-0472">Membrane</keyword>
<feature type="transmembrane region" description="Helical" evidence="1">
    <location>
        <begin position="49"/>
        <end position="69"/>
    </location>
</feature>
<protein>
    <submittedName>
        <fullName evidence="2">Uncharacterized protein</fullName>
    </submittedName>
</protein>
<organism evidence="2 3">
    <name type="scientific">Corynebacterium mustelae</name>
    <dbReference type="NCBI Taxonomy" id="571915"/>
    <lineage>
        <taxon>Bacteria</taxon>
        <taxon>Bacillati</taxon>
        <taxon>Actinomycetota</taxon>
        <taxon>Actinomycetes</taxon>
        <taxon>Mycobacteriales</taxon>
        <taxon>Corynebacteriaceae</taxon>
        <taxon>Corynebacterium</taxon>
    </lineage>
</organism>